<accession>A0A316UN62</accession>
<dbReference type="Gene3D" id="1.20.1280.140">
    <property type="match status" value="1"/>
</dbReference>
<evidence type="ECO:0000313" key="2">
    <source>
        <dbReference type="EMBL" id="PWN26394.1"/>
    </source>
</evidence>
<dbReference type="Pfam" id="PF12296">
    <property type="entry name" value="HsbA"/>
    <property type="match status" value="1"/>
</dbReference>
<proteinExistence type="predicted"/>
<evidence type="ECO:0000313" key="3">
    <source>
        <dbReference type="Proteomes" id="UP000245884"/>
    </source>
</evidence>
<dbReference type="AlphaFoldDB" id="A0A316UN62"/>
<dbReference type="InterPro" id="IPR021054">
    <property type="entry name" value="Cell_wall_mannoprotein_1"/>
</dbReference>
<dbReference type="OrthoDB" id="3485059at2759"/>
<dbReference type="RefSeq" id="XP_025361006.1">
    <property type="nucleotide sequence ID" value="XM_025504502.1"/>
</dbReference>
<protein>
    <recommendedName>
        <fullName evidence="4">Hydrophobic surface binding protein</fullName>
    </recommendedName>
</protein>
<gene>
    <name evidence="2" type="ORF">BDZ90DRAFT_221878</name>
</gene>
<name>A0A316UN62_9BASI</name>
<dbReference type="PANTHER" id="PTHR38123">
    <property type="entry name" value="CELL WALL SERINE-THREONINE-RICH GALACTOMANNOPROTEIN MP1 (AFU_ORTHOLOGUE AFUA_4G03240)"/>
    <property type="match status" value="1"/>
</dbReference>
<keyword evidence="3" id="KW-1185">Reference proteome</keyword>
<organism evidence="2 3">
    <name type="scientific">Jaminaea rosea</name>
    <dbReference type="NCBI Taxonomy" id="1569628"/>
    <lineage>
        <taxon>Eukaryota</taxon>
        <taxon>Fungi</taxon>
        <taxon>Dikarya</taxon>
        <taxon>Basidiomycota</taxon>
        <taxon>Ustilaginomycotina</taxon>
        <taxon>Exobasidiomycetes</taxon>
        <taxon>Microstromatales</taxon>
        <taxon>Microstromatales incertae sedis</taxon>
        <taxon>Jaminaea</taxon>
    </lineage>
</organism>
<dbReference type="Proteomes" id="UP000245884">
    <property type="component" value="Unassembled WGS sequence"/>
</dbReference>
<dbReference type="GeneID" id="37026325"/>
<dbReference type="EMBL" id="KZ819671">
    <property type="protein sequence ID" value="PWN26394.1"/>
    <property type="molecule type" value="Genomic_DNA"/>
</dbReference>
<dbReference type="GO" id="GO:0005576">
    <property type="term" value="C:extracellular region"/>
    <property type="evidence" value="ECO:0007669"/>
    <property type="project" value="TreeGrafter"/>
</dbReference>
<feature type="chain" id="PRO_5016388249" description="Hydrophobic surface binding protein" evidence="1">
    <location>
        <begin position="21"/>
        <end position="176"/>
    </location>
</feature>
<feature type="signal peptide" evidence="1">
    <location>
        <begin position="1"/>
        <end position="20"/>
    </location>
</feature>
<evidence type="ECO:0008006" key="4">
    <source>
        <dbReference type="Google" id="ProtNLM"/>
    </source>
</evidence>
<reference evidence="2 3" key="1">
    <citation type="journal article" date="2018" name="Mol. Biol. Evol.">
        <title>Broad Genomic Sampling Reveals a Smut Pathogenic Ancestry of the Fungal Clade Ustilaginomycotina.</title>
        <authorList>
            <person name="Kijpornyongpan T."/>
            <person name="Mondo S.J."/>
            <person name="Barry K."/>
            <person name="Sandor L."/>
            <person name="Lee J."/>
            <person name="Lipzen A."/>
            <person name="Pangilinan J."/>
            <person name="LaButti K."/>
            <person name="Hainaut M."/>
            <person name="Henrissat B."/>
            <person name="Grigoriev I.V."/>
            <person name="Spatafora J.W."/>
            <person name="Aime M.C."/>
        </authorList>
    </citation>
    <scope>NUCLEOTIDE SEQUENCE [LARGE SCALE GENOMIC DNA]</scope>
    <source>
        <strain evidence="2 3">MCA 5214</strain>
    </source>
</reference>
<dbReference type="PANTHER" id="PTHR38123:SF1">
    <property type="entry name" value="HYDROPHOBIC SURFACE BINDING PROTEIN"/>
    <property type="match status" value="1"/>
</dbReference>
<sequence>MKFAAASIIAFAILAALAVADVATVKKDVANIDSQAASLDKKLQSEDGSNYFSALAINGAAGDLDNAIKQGTTDTNANTETVSESDASDILNTLSSSTEPHVASISKRLVAIHDNLKKIGVAGIAKGTLNSINTDQQAFSAALIKQAPEDKKAEAQTLADKITADLAPAVQAYASD</sequence>
<evidence type="ECO:0000256" key="1">
    <source>
        <dbReference type="SAM" id="SignalP"/>
    </source>
</evidence>
<keyword evidence="1" id="KW-0732">Signal</keyword>